<dbReference type="Pfam" id="PF05042">
    <property type="entry name" value="Caleosin"/>
    <property type="match status" value="1"/>
</dbReference>
<name>A0A0C9VTU1_9AGAM</name>
<reference evidence="2 3" key="1">
    <citation type="submission" date="2014-04" db="EMBL/GenBank/DDBJ databases">
        <title>Evolutionary Origins and Diversification of the Mycorrhizal Mutualists.</title>
        <authorList>
            <consortium name="DOE Joint Genome Institute"/>
            <consortium name="Mycorrhizal Genomics Consortium"/>
            <person name="Kohler A."/>
            <person name="Kuo A."/>
            <person name="Nagy L.G."/>
            <person name="Floudas D."/>
            <person name="Copeland A."/>
            <person name="Barry K.W."/>
            <person name="Cichocki N."/>
            <person name="Veneault-Fourrey C."/>
            <person name="LaButti K."/>
            <person name="Lindquist E.A."/>
            <person name="Lipzen A."/>
            <person name="Lundell T."/>
            <person name="Morin E."/>
            <person name="Murat C."/>
            <person name="Riley R."/>
            <person name="Ohm R."/>
            <person name="Sun H."/>
            <person name="Tunlid A."/>
            <person name="Henrissat B."/>
            <person name="Grigoriev I.V."/>
            <person name="Hibbett D.S."/>
            <person name="Martin F."/>
        </authorList>
    </citation>
    <scope>NUCLEOTIDE SEQUENCE [LARGE SCALE GENOMIC DNA]</scope>
    <source>
        <strain evidence="2 3">MD-312</strain>
    </source>
</reference>
<protein>
    <submittedName>
        <fullName evidence="2">Unplaced genomic scaffold scaffold_28, whole genome shotgun sequence</fullName>
    </submittedName>
</protein>
<sequence length="258" mass="29567">MAAMFAPVTGERPYRTDTCKTIEKPYIARASVAPSIEHPEGSVKYANKYQNYSVMQQHCIYWDRDDDGVIWPLDTWRGFRDLGFNLLFSFWATIVVHIGLSFPTRLGVSYLPDPFFRIYLETIHADKHGSDSGTFDTEGRFIPAKFEDMWTKYTAAHTPKGVPPRTTMSLSELWDFMHGNRLAMDPFGWTAGFLEWATTFLLVQKDGEVDKEDVRKVIDGSLFFEIREARQRKTGWNKGWGMGGDGFVGGERMMPFSL</sequence>
<dbReference type="Proteomes" id="UP000053820">
    <property type="component" value="Unassembled WGS sequence"/>
</dbReference>
<dbReference type="HOGENOM" id="CLU_062049_0_1_1"/>
<dbReference type="InterPro" id="IPR007736">
    <property type="entry name" value="Caleosin-related"/>
</dbReference>
<dbReference type="GO" id="GO:0005509">
    <property type="term" value="F:calcium ion binding"/>
    <property type="evidence" value="ECO:0007669"/>
    <property type="project" value="TreeGrafter"/>
</dbReference>
<evidence type="ECO:0000313" key="2">
    <source>
        <dbReference type="EMBL" id="KIJ61435.1"/>
    </source>
</evidence>
<dbReference type="PANTHER" id="PTHR31495">
    <property type="entry name" value="PEROXYGENASE 3-RELATED"/>
    <property type="match status" value="1"/>
</dbReference>
<dbReference type="EMBL" id="KN839862">
    <property type="protein sequence ID" value="KIJ61435.1"/>
    <property type="molecule type" value="Genomic_DNA"/>
</dbReference>
<accession>A0A0C9VTU1</accession>
<dbReference type="OrthoDB" id="640742at2759"/>
<organism evidence="2 3">
    <name type="scientific">Hydnomerulius pinastri MD-312</name>
    <dbReference type="NCBI Taxonomy" id="994086"/>
    <lineage>
        <taxon>Eukaryota</taxon>
        <taxon>Fungi</taxon>
        <taxon>Dikarya</taxon>
        <taxon>Basidiomycota</taxon>
        <taxon>Agaricomycotina</taxon>
        <taxon>Agaricomycetes</taxon>
        <taxon>Agaricomycetidae</taxon>
        <taxon>Boletales</taxon>
        <taxon>Boletales incertae sedis</taxon>
        <taxon>Leucogyrophana</taxon>
    </lineage>
</organism>
<proteinExistence type="inferred from homology"/>
<comment type="similarity">
    <text evidence="1">Belongs to the caleosin family.</text>
</comment>
<evidence type="ECO:0000313" key="3">
    <source>
        <dbReference type="Proteomes" id="UP000053820"/>
    </source>
</evidence>
<gene>
    <name evidence="2" type="ORF">HYDPIDRAFT_177025</name>
</gene>
<dbReference type="AlphaFoldDB" id="A0A0C9VTU1"/>
<evidence type="ECO:0000256" key="1">
    <source>
        <dbReference type="ARBA" id="ARBA00006765"/>
    </source>
</evidence>
<dbReference type="PANTHER" id="PTHR31495:SF0">
    <property type="entry name" value="BINDING PROTEIN CALEOSIN, PUTATIVE (AFU_ORTHOLOGUE AFUA_5G13750)-RELATED"/>
    <property type="match status" value="1"/>
</dbReference>
<keyword evidence="3" id="KW-1185">Reference proteome</keyword>
<dbReference type="GO" id="GO:0004497">
    <property type="term" value="F:monooxygenase activity"/>
    <property type="evidence" value="ECO:0007669"/>
    <property type="project" value="TreeGrafter"/>
</dbReference>